<evidence type="ECO:0000313" key="3">
    <source>
        <dbReference type="Proteomes" id="UP001579974"/>
    </source>
</evidence>
<name>A0ABV5AEQ8_9BACL</name>
<feature type="compositionally biased region" description="Basic residues" evidence="1">
    <location>
        <begin position="85"/>
        <end position="97"/>
    </location>
</feature>
<feature type="region of interest" description="Disordered" evidence="1">
    <location>
        <begin position="70"/>
        <end position="117"/>
    </location>
</feature>
<protein>
    <submittedName>
        <fullName evidence="2">Uncharacterized protein</fullName>
    </submittedName>
</protein>
<dbReference type="Proteomes" id="UP001579974">
    <property type="component" value="Unassembled WGS sequence"/>
</dbReference>
<dbReference type="RefSeq" id="WP_275473801.1">
    <property type="nucleotide sequence ID" value="NZ_CP162940.1"/>
</dbReference>
<reference evidence="2 3" key="1">
    <citation type="journal article" date="2024" name="Int. J. Mol. Sci.">
        <title>Exploration of Alicyclobacillus spp. Genome in Search of Antibiotic Resistance.</title>
        <authorList>
            <person name="Bucka-Kolendo J."/>
            <person name="Kiousi D.E."/>
            <person name="Dekowska A."/>
            <person name="Mikolajczuk-Szczyrba A."/>
            <person name="Karadedos D.M."/>
            <person name="Michael P."/>
            <person name="Galanis A."/>
            <person name="Sokolowska B."/>
        </authorList>
    </citation>
    <scope>NUCLEOTIDE SEQUENCE [LARGE SCALE GENOMIC DNA]</scope>
    <source>
        <strain evidence="2 3">KKP 3000</strain>
    </source>
</reference>
<gene>
    <name evidence="2" type="ORF">KKP3000_003586</name>
</gene>
<sequence length="117" mass="13356">MTEEPASTTLQDNCLRTIQELLERMLAHVNGLEQTLLREAIRRAYPRLESRIRAASTEQITEEIEYLRTKLNEISPEQPPIKPRGSAKRPKQPKRRTAQSNGRNARPTGRAGARANR</sequence>
<evidence type="ECO:0000313" key="2">
    <source>
        <dbReference type="EMBL" id="MFB5190142.1"/>
    </source>
</evidence>
<evidence type="ECO:0000256" key="1">
    <source>
        <dbReference type="SAM" id="MobiDB-lite"/>
    </source>
</evidence>
<organism evidence="2 3">
    <name type="scientific">Alicyclobacillus fastidiosus</name>
    <dbReference type="NCBI Taxonomy" id="392011"/>
    <lineage>
        <taxon>Bacteria</taxon>
        <taxon>Bacillati</taxon>
        <taxon>Bacillota</taxon>
        <taxon>Bacilli</taxon>
        <taxon>Bacillales</taxon>
        <taxon>Alicyclobacillaceae</taxon>
        <taxon>Alicyclobacillus</taxon>
    </lineage>
</organism>
<dbReference type="EMBL" id="JBDXSU010000005">
    <property type="protein sequence ID" value="MFB5190142.1"/>
    <property type="molecule type" value="Genomic_DNA"/>
</dbReference>
<accession>A0ABV5AEQ8</accession>
<proteinExistence type="predicted"/>
<keyword evidence="3" id="KW-1185">Reference proteome</keyword>
<comment type="caution">
    <text evidence="2">The sequence shown here is derived from an EMBL/GenBank/DDBJ whole genome shotgun (WGS) entry which is preliminary data.</text>
</comment>